<proteinExistence type="inferred from homology"/>
<feature type="domain" description="J" evidence="14">
    <location>
        <begin position="34"/>
        <end position="102"/>
    </location>
</feature>
<dbReference type="SUPFAM" id="SSF46565">
    <property type="entry name" value="Chaperone J-domain"/>
    <property type="match status" value="1"/>
</dbReference>
<dbReference type="Gene3D" id="1.10.8.840">
    <property type="entry name" value="Ribosome-associated complex head domain"/>
    <property type="match status" value="1"/>
</dbReference>
<reference evidence="18" key="1">
    <citation type="submission" date="2017-01" db="EMBL/GenBank/DDBJ databases">
        <title>Comparative genomics of anhydrobiosis in the tardigrade Hypsibius dujardini.</title>
        <authorList>
            <person name="Yoshida Y."/>
            <person name="Koutsovoulos G."/>
            <person name="Laetsch D."/>
            <person name="Stevens L."/>
            <person name="Kumar S."/>
            <person name="Horikawa D."/>
            <person name="Ishino K."/>
            <person name="Komine S."/>
            <person name="Tomita M."/>
            <person name="Blaxter M."/>
            <person name="Arakawa K."/>
        </authorList>
    </citation>
    <scope>NUCLEOTIDE SEQUENCE [LARGE SCALE GENOMIC DNA]</scope>
    <source>
        <strain evidence="18">Z151</strain>
    </source>
</reference>
<dbReference type="PROSITE" id="PS00636">
    <property type="entry name" value="DNAJ_1"/>
    <property type="match status" value="1"/>
</dbReference>
<evidence type="ECO:0000256" key="5">
    <source>
        <dbReference type="ARBA" id="ARBA00022737"/>
    </source>
</evidence>
<evidence type="ECO:0000259" key="15">
    <source>
        <dbReference type="PROSITE" id="PS50090"/>
    </source>
</evidence>
<keyword evidence="8" id="KW-0010">Activator</keyword>
<accession>A0A1W0WTZ3</accession>
<feature type="chain" id="PRO_5013320426" evidence="13">
    <location>
        <begin position="24"/>
        <end position="648"/>
    </location>
</feature>
<dbReference type="OrthoDB" id="270167at2759"/>
<keyword evidence="5" id="KW-0677">Repeat</keyword>
<evidence type="ECO:0000256" key="1">
    <source>
        <dbReference type="ARBA" id="ARBA00004123"/>
    </source>
</evidence>
<evidence type="ECO:0000256" key="2">
    <source>
        <dbReference type="ARBA" id="ARBA00004141"/>
    </source>
</evidence>
<evidence type="ECO:0000256" key="7">
    <source>
        <dbReference type="ARBA" id="ARBA00023136"/>
    </source>
</evidence>
<dbReference type="InterPro" id="IPR042569">
    <property type="entry name" value="RAC_head_sf"/>
</dbReference>
<dbReference type="InterPro" id="IPR044632">
    <property type="entry name" value="DNAJC25-like"/>
</dbReference>
<dbReference type="Gene3D" id="1.10.287.110">
    <property type="entry name" value="DnaJ domain"/>
    <property type="match status" value="1"/>
</dbReference>
<feature type="region of interest" description="Disordered" evidence="12">
    <location>
        <begin position="560"/>
        <end position="593"/>
    </location>
</feature>
<evidence type="ECO:0000256" key="3">
    <source>
        <dbReference type="ARBA" id="ARBA00004496"/>
    </source>
</evidence>
<dbReference type="InterPro" id="IPR001623">
    <property type="entry name" value="DnaJ_domain"/>
</dbReference>
<dbReference type="Proteomes" id="UP000192578">
    <property type="component" value="Unassembled WGS sequence"/>
</dbReference>
<keyword evidence="18" id="KW-1185">Reference proteome</keyword>
<dbReference type="InterPro" id="IPR036869">
    <property type="entry name" value="J_dom_sf"/>
</dbReference>
<dbReference type="PROSITE" id="PS51293">
    <property type="entry name" value="SANT"/>
    <property type="match status" value="1"/>
</dbReference>
<dbReference type="Pfam" id="PF16717">
    <property type="entry name" value="RAC_head"/>
    <property type="match status" value="1"/>
</dbReference>
<evidence type="ECO:0000256" key="12">
    <source>
        <dbReference type="SAM" id="MobiDB-lite"/>
    </source>
</evidence>
<keyword evidence="9" id="KW-0143">Chaperone</keyword>
<comment type="subcellular location">
    <subcellularLocation>
        <location evidence="3">Cytoplasm</location>
    </subcellularLocation>
    <subcellularLocation>
        <location evidence="2">Membrane</location>
        <topology evidence="2">Multi-pass membrane protein</topology>
    </subcellularLocation>
    <subcellularLocation>
        <location evidence="1">Nucleus</location>
    </subcellularLocation>
</comment>
<dbReference type="GO" id="GO:0006457">
    <property type="term" value="P:protein folding"/>
    <property type="evidence" value="ECO:0007669"/>
    <property type="project" value="InterPro"/>
</dbReference>
<dbReference type="InterPro" id="IPR017884">
    <property type="entry name" value="SANT_dom"/>
</dbReference>
<feature type="signal peptide" evidence="13">
    <location>
        <begin position="1"/>
        <end position="23"/>
    </location>
</feature>
<dbReference type="InterPro" id="IPR009057">
    <property type="entry name" value="Homeodomain-like_sf"/>
</dbReference>
<keyword evidence="6" id="KW-1133">Transmembrane helix</keyword>
<dbReference type="PROSITE" id="PS50076">
    <property type="entry name" value="DNAJ_2"/>
    <property type="match status" value="1"/>
</dbReference>
<dbReference type="PANTHER" id="PTHR44176">
    <property type="entry name" value="DNAJ HOMOLOG SUBFAMILY C MEMBER 25"/>
    <property type="match status" value="1"/>
</dbReference>
<comment type="similarity">
    <text evidence="10">Belongs to the DNAJC25 family.</text>
</comment>
<dbReference type="PANTHER" id="PTHR44176:SF1">
    <property type="entry name" value="DNAJ HOMOLOG SUBFAMILY C MEMBER 25"/>
    <property type="match status" value="1"/>
</dbReference>
<gene>
    <name evidence="17" type="ORF">BV898_07246</name>
</gene>
<dbReference type="CDD" id="cd00167">
    <property type="entry name" value="SANT"/>
    <property type="match status" value="1"/>
</dbReference>
<dbReference type="InterPro" id="IPR001005">
    <property type="entry name" value="SANT/Myb"/>
</dbReference>
<sequence length="648" mass="75766">MRTSSVFCLILGLFAATVLPVHGFIENLYCGKANCYEVLQVTKEASKDEIGKSYRQLARKNHPDRFRTAEEKKSAEERFRLIATAYETLKDDDSRADYNYMLDNPDEYYQVYYRYYRRRVSPKVDIKVVVLVCISVITAIQYFVLWSRYNQAINYLARDPKYRARAIQAALSEGTWDVDVKKRKGRSKEEIKEEEDAAVRLILESKMDIKGGYAKPTYRDLLWVQIVYLPCTTYQFFRWYVRWGYRYIYQKLEYEEEDKIYLIRRNLKLSQTQFDALSDKDRAEIYEKELWCLENAKIRAEEERKAKEADKQARKELLRQKAEVLEAERRAAVEREREAQRLADEAAKQESEKLRKEREADSKILKKERKILRDLLKGWDYFSGDRAKQLIVMQDIERLCEALSAQELQELNQKMTSGNVNSAQSEFAKLVDALVAAEKAEAARAAEREEVEEREGRESALKQQSSEDKWSDEEHRLLIRAMTQFPVGTRDRWDVVAEFINHHVFLNALTQDAPRKKKLAKDVIAKMKNLKLTETSHEAQRMGANNKAFDKFVQKQKPVLKPEKDDSSISENFDEESAARREQPDRAWSSAEQTQLEQCLKKYPASDEKRFENIAGEMGSRTAEECRKRFKELVAKIKAQKAAAGTGK</sequence>
<keyword evidence="4" id="KW-0812">Transmembrane</keyword>
<name>A0A1W0WTZ3_HYPEX</name>
<feature type="compositionally biased region" description="Basic and acidic residues" evidence="12">
    <location>
        <begin position="454"/>
        <end position="468"/>
    </location>
</feature>
<feature type="region of interest" description="Disordered" evidence="12">
    <location>
        <begin position="446"/>
        <end position="468"/>
    </location>
</feature>
<evidence type="ECO:0000259" key="16">
    <source>
        <dbReference type="PROSITE" id="PS51293"/>
    </source>
</evidence>
<evidence type="ECO:0000259" key="14">
    <source>
        <dbReference type="PROSITE" id="PS50076"/>
    </source>
</evidence>
<evidence type="ECO:0000256" key="11">
    <source>
        <dbReference type="SAM" id="Coils"/>
    </source>
</evidence>
<dbReference type="InterPro" id="IPR032003">
    <property type="entry name" value="RAC_head"/>
</dbReference>
<protein>
    <submittedName>
        <fullName evidence="17">DnaJ-like protein subfamily C member 25</fullName>
    </submittedName>
</protein>
<dbReference type="Pfam" id="PF23082">
    <property type="entry name" value="Myb_DNA-binding_2"/>
    <property type="match status" value="1"/>
</dbReference>
<keyword evidence="11" id="KW-0175">Coiled coil</keyword>
<comment type="caution">
    <text evidence="17">The sequence shown here is derived from an EMBL/GenBank/DDBJ whole genome shotgun (WGS) entry which is preliminary data.</text>
</comment>
<evidence type="ECO:0000256" key="4">
    <source>
        <dbReference type="ARBA" id="ARBA00022692"/>
    </source>
</evidence>
<dbReference type="SUPFAM" id="SSF46689">
    <property type="entry name" value="Homeodomain-like"/>
    <property type="match status" value="2"/>
</dbReference>
<dbReference type="Pfam" id="PF00226">
    <property type="entry name" value="DnaJ"/>
    <property type="match status" value="1"/>
</dbReference>
<feature type="domain" description="Myb-like" evidence="15">
    <location>
        <begin position="580"/>
        <end position="634"/>
    </location>
</feature>
<dbReference type="EMBL" id="MTYJ01000047">
    <property type="protein sequence ID" value="OQV18617.1"/>
    <property type="molecule type" value="Genomic_DNA"/>
</dbReference>
<keyword evidence="13" id="KW-0732">Signal</keyword>
<dbReference type="GO" id="GO:0005634">
    <property type="term" value="C:nucleus"/>
    <property type="evidence" value="ECO:0007669"/>
    <property type="project" value="UniProtKB-SubCell"/>
</dbReference>
<organism evidence="17 18">
    <name type="scientific">Hypsibius exemplaris</name>
    <name type="common">Freshwater tardigrade</name>
    <dbReference type="NCBI Taxonomy" id="2072580"/>
    <lineage>
        <taxon>Eukaryota</taxon>
        <taxon>Metazoa</taxon>
        <taxon>Ecdysozoa</taxon>
        <taxon>Tardigrada</taxon>
        <taxon>Eutardigrada</taxon>
        <taxon>Parachela</taxon>
        <taxon>Hypsibioidea</taxon>
        <taxon>Hypsibiidae</taxon>
        <taxon>Hypsibius</taxon>
    </lineage>
</organism>
<dbReference type="CDD" id="cd06257">
    <property type="entry name" value="DnaJ"/>
    <property type="match status" value="1"/>
</dbReference>
<keyword evidence="7" id="KW-0472">Membrane</keyword>
<dbReference type="PRINTS" id="PR00625">
    <property type="entry name" value="JDOMAIN"/>
</dbReference>
<evidence type="ECO:0000256" key="8">
    <source>
        <dbReference type="ARBA" id="ARBA00023159"/>
    </source>
</evidence>
<dbReference type="AlphaFoldDB" id="A0A1W0WTZ3"/>
<feature type="coiled-coil region" evidence="11">
    <location>
        <begin position="283"/>
        <end position="359"/>
    </location>
</feature>
<dbReference type="InterPro" id="IPR018253">
    <property type="entry name" value="DnaJ_domain_CS"/>
</dbReference>
<dbReference type="SMART" id="SM00271">
    <property type="entry name" value="DnaJ"/>
    <property type="match status" value="1"/>
</dbReference>
<dbReference type="GO" id="GO:0005789">
    <property type="term" value="C:endoplasmic reticulum membrane"/>
    <property type="evidence" value="ECO:0007669"/>
    <property type="project" value="TreeGrafter"/>
</dbReference>
<evidence type="ECO:0000256" key="13">
    <source>
        <dbReference type="SAM" id="SignalP"/>
    </source>
</evidence>
<evidence type="ECO:0000256" key="10">
    <source>
        <dbReference type="ARBA" id="ARBA00024193"/>
    </source>
</evidence>
<evidence type="ECO:0000313" key="18">
    <source>
        <dbReference type="Proteomes" id="UP000192578"/>
    </source>
</evidence>
<dbReference type="PROSITE" id="PS50090">
    <property type="entry name" value="MYB_LIKE"/>
    <property type="match status" value="1"/>
</dbReference>
<dbReference type="SMART" id="SM00717">
    <property type="entry name" value="SANT"/>
    <property type="match status" value="2"/>
</dbReference>
<feature type="domain" description="SANT" evidence="16">
    <location>
        <begin position="583"/>
        <end position="638"/>
    </location>
</feature>
<evidence type="ECO:0000256" key="9">
    <source>
        <dbReference type="ARBA" id="ARBA00023186"/>
    </source>
</evidence>
<evidence type="ECO:0000313" key="17">
    <source>
        <dbReference type="EMBL" id="OQV18617.1"/>
    </source>
</evidence>
<dbReference type="FunFam" id="1.10.287.110:FF:000036">
    <property type="entry name" value="dnaJ homolog subfamily C member 25"/>
    <property type="match status" value="1"/>
</dbReference>
<dbReference type="Gene3D" id="1.10.10.60">
    <property type="entry name" value="Homeodomain-like"/>
    <property type="match status" value="2"/>
</dbReference>
<evidence type="ECO:0000256" key="6">
    <source>
        <dbReference type="ARBA" id="ARBA00022989"/>
    </source>
</evidence>
<dbReference type="Pfam" id="PF00249">
    <property type="entry name" value="Myb_DNA-binding"/>
    <property type="match status" value="1"/>
</dbReference>